<evidence type="ECO:0000313" key="1">
    <source>
        <dbReference type="EMBL" id="ARJ51068.1"/>
    </source>
</evidence>
<dbReference type="EMBL" id="CP020773">
    <property type="protein sequence ID" value="ARJ51068.1"/>
    <property type="molecule type" value="Genomic_DNA"/>
</dbReference>
<gene>
    <name evidence="1" type="ORF">B5P37_07015</name>
</gene>
<dbReference type="Proteomes" id="UP000242864">
    <property type="component" value="Chromosome"/>
</dbReference>
<dbReference type="RefSeq" id="WP_085237542.1">
    <property type="nucleotide sequence ID" value="NZ_CP020773.1"/>
</dbReference>
<keyword evidence="2" id="KW-1185">Reference proteome</keyword>
<protein>
    <submittedName>
        <fullName evidence="1">Uncharacterized protein</fullName>
    </submittedName>
</protein>
<accession>A0AAC9RNW7</accession>
<name>A0AAC9RNW7_9STAP</name>
<reference evidence="1 2" key="1">
    <citation type="submission" date="2017-04" db="EMBL/GenBank/DDBJ databases">
        <authorList>
            <person name="Veseli I.A."/>
            <person name="Tang C."/>
            <person name="Pombert J.-F."/>
        </authorList>
    </citation>
    <scope>NUCLEOTIDE SEQUENCE [LARGE SCALE GENOMIC DNA]</scope>
    <source>
        <strain evidence="1 2">ATCC 700373</strain>
    </source>
</reference>
<dbReference type="AlphaFoldDB" id="A0AAC9RNW7"/>
<sequence>MEKIVWELKSEGLHSIELNIENYTSIYNEFDTREEDILQTIYGYFQKRASNKAYVTIIDKADGEVIPSQRYQCWLVNHEFIEKEFELAQTSLLNKKIVRQLKENYEIESYLHTMNVLLEDLVQFVDHGLPIKPKPFDYKAFSKHLQFKFDDHVDYYRLINRLERMLPLIVEEMEQISNHRTLLIYTYPEANLSPKEQIQFRKCLESLNIPVITLTGSAHFLSRNLMGMNYIRRDRQLINMRWLNQLVWDAPMNYEMDEIMVSLKRFIHLYQDKLEMTPLISNHRLADIMLFDPIDIYVGFSFMRYAEQAFTTDMDWGVLPEPVSRYMQHLL</sequence>
<proteinExistence type="predicted"/>
<organism evidence="1 2">
    <name type="scientific">Staphylococcus lutrae</name>
    <dbReference type="NCBI Taxonomy" id="155085"/>
    <lineage>
        <taxon>Bacteria</taxon>
        <taxon>Bacillati</taxon>
        <taxon>Bacillota</taxon>
        <taxon>Bacilli</taxon>
        <taxon>Bacillales</taxon>
        <taxon>Staphylococcaceae</taxon>
        <taxon>Staphylococcus</taxon>
    </lineage>
</organism>
<dbReference type="KEGG" id="slz:B5P37_07015"/>
<evidence type="ECO:0000313" key="2">
    <source>
        <dbReference type="Proteomes" id="UP000242864"/>
    </source>
</evidence>